<evidence type="ECO:0000313" key="2">
    <source>
        <dbReference type="EMBL" id="MBF6302491.1"/>
    </source>
</evidence>
<organism evidence="2 3">
    <name type="scientific">Nocardia amamiensis</name>
    <dbReference type="NCBI Taxonomy" id="404578"/>
    <lineage>
        <taxon>Bacteria</taxon>
        <taxon>Bacillati</taxon>
        <taxon>Actinomycetota</taxon>
        <taxon>Actinomycetes</taxon>
        <taxon>Mycobacteriales</taxon>
        <taxon>Nocardiaceae</taxon>
        <taxon>Nocardia</taxon>
    </lineage>
</organism>
<dbReference type="Proteomes" id="UP000702209">
    <property type="component" value="Unassembled WGS sequence"/>
</dbReference>
<comment type="caution">
    <text evidence="2">The sequence shown here is derived from an EMBL/GenBank/DDBJ whole genome shotgun (WGS) entry which is preliminary data.</text>
</comment>
<evidence type="ECO:0008006" key="4">
    <source>
        <dbReference type="Google" id="ProtNLM"/>
    </source>
</evidence>
<evidence type="ECO:0000313" key="3">
    <source>
        <dbReference type="Proteomes" id="UP000702209"/>
    </source>
</evidence>
<keyword evidence="3" id="KW-1185">Reference proteome</keyword>
<feature type="compositionally biased region" description="Basic and acidic residues" evidence="1">
    <location>
        <begin position="11"/>
        <end position="23"/>
    </location>
</feature>
<dbReference type="SUPFAM" id="SSF55961">
    <property type="entry name" value="Bet v1-like"/>
    <property type="match status" value="1"/>
</dbReference>
<name>A0ABS0D0X8_9NOCA</name>
<sequence>MIPGAVWGATEAEREAPLPCDDRQPGGFQADRAISIAAPPALVFAWLCQLRIAPYSYDLLDNFGKPSPRLRDPQLTELAVGQRFMSQFDLDSFVLGRHITLITGKICVTYAVRPEGTGTRLVARIRFGGPKPIAVALALGDVIMMRKQLLNLKELAEAEYRSSSPEDTARH</sequence>
<proteinExistence type="predicted"/>
<protein>
    <recommendedName>
        <fullName evidence="4">Polyketide cyclase</fullName>
    </recommendedName>
</protein>
<evidence type="ECO:0000256" key="1">
    <source>
        <dbReference type="SAM" id="MobiDB-lite"/>
    </source>
</evidence>
<accession>A0ABS0D0X8</accession>
<feature type="region of interest" description="Disordered" evidence="1">
    <location>
        <begin position="1"/>
        <end position="23"/>
    </location>
</feature>
<reference evidence="2 3" key="1">
    <citation type="submission" date="2020-10" db="EMBL/GenBank/DDBJ databases">
        <title>Identification of Nocardia species via Next-generation sequencing and recognition of intraspecies genetic diversity.</title>
        <authorList>
            <person name="Li P."/>
            <person name="Li P."/>
            <person name="Lu B."/>
        </authorList>
    </citation>
    <scope>NUCLEOTIDE SEQUENCE [LARGE SCALE GENOMIC DNA]</scope>
    <source>
        <strain evidence="2 3">BJ06-0157</strain>
    </source>
</reference>
<dbReference type="RefSeq" id="WP_195133679.1">
    <property type="nucleotide sequence ID" value="NZ_JADLQX010000045.1"/>
</dbReference>
<gene>
    <name evidence="2" type="ORF">IU459_33865</name>
</gene>
<dbReference type="EMBL" id="JADLQX010000045">
    <property type="protein sequence ID" value="MBF6302491.1"/>
    <property type="molecule type" value="Genomic_DNA"/>
</dbReference>